<dbReference type="STRING" id="1348624.GCA_001591545_03963"/>
<accession>A0A2X4WA37</accession>
<gene>
    <name evidence="1" type="ORF">NCTC4824_03047</name>
</gene>
<dbReference type="Pfam" id="PF14120">
    <property type="entry name" value="YhzD"/>
    <property type="match status" value="1"/>
</dbReference>
<dbReference type="AlphaFoldDB" id="A0A2X4WA37"/>
<reference evidence="1 2" key="1">
    <citation type="submission" date="2018-06" db="EMBL/GenBank/DDBJ databases">
        <authorList>
            <consortium name="Pathogen Informatics"/>
            <person name="Doyle S."/>
        </authorList>
    </citation>
    <scope>NUCLEOTIDE SEQUENCE [LARGE SCALE GENOMIC DNA]</scope>
    <source>
        <strain evidence="1 2">NCTC4824</strain>
    </source>
</reference>
<keyword evidence="2" id="KW-1185">Reference proteome</keyword>
<evidence type="ECO:0000313" key="1">
    <source>
        <dbReference type="EMBL" id="SQI61046.1"/>
    </source>
</evidence>
<dbReference type="Proteomes" id="UP000249134">
    <property type="component" value="Chromosome 1"/>
</dbReference>
<dbReference type="KEGG" id="blen:NCTC4824_03047"/>
<organism evidence="1 2">
    <name type="scientific">Lederbergia lenta</name>
    <name type="common">Bacillus lentus</name>
    <dbReference type="NCBI Taxonomy" id="1467"/>
    <lineage>
        <taxon>Bacteria</taxon>
        <taxon>Bacillati</taxon>
        <taxon>Bacillota</taxon>
        <taxon>Bacilli</taxon>
        <taxon>Bacillales</taxon>
        <taxon>Bacillaceae</taxon>
        <taxon>Lederbergia</taxon>
    </lineage>
</organism>
<evidence type="ECO:0000313" key="2">
    <source>
        <dbReference type="Proteomes" id="UP000249134"/>
    </source>
</evidence>
<sequence length="61" mass="7018">MAIYKLTAFEQTGEKVLDEDFEANNDQLAKKIGMEILTEKKLHNKTHRCTSALGKLVLFHR</sequence>
<dbReference type="RefSeq" id="WP_066146434.1">
    <property type="nucleotide sequence ID" value="NZ_CBCSGM010000001.1"/>
</dbReference>
<dbReference type="InterPro" id="IPR025544">
    <property type="entry name" value="YhzD"/>
</dbReference>
<name>A0A2X4WA37_LEDLE</name>
<proteinExistence type="predicted"/>
<dbReference type="EMBL" id="LS483476">
    <property type="protein sequence ID" value="SQI61046.1"/>
    <property type="molecule type" value="Genomic_DNA"/>
</dbReference>
<protein>
    <submittedName>
        <fullName evidence="1">S-layer protein</fullName>
    </submittedName>
</protein>